<dbReference type="OrthoDB" id="2575228at2759"/>
<dbReference type="STRING" id="4999.A0A1Y1UJT7"/>
<evidence type="ECO:0000256" key="1">
    <source>
        <dbReference type="SAM" id="MobiDB-lite"/>
    </source>
</evidence>
<dbReference type="EMBL" id="NBSH01000004">
    <property type="protein sequence ID" value="ORX38318.1"/>
    <property type="molecule type" value="Genomic_DNA"/>
</dbReference>
<evidence type="ECO:0008006" key="4">
    <source>
        <dbReference type="Google" id="ProtNLM"/>
    </source>
</evidence>
<feature type="compositionally biased region" description="Low complexity" evidence="1">
    <location>
        <begin position="40"/>
        <end position="49"/>
    </location>
</feature>
<organism evidence="2 3">
    <name type="scientific">Kockovaella imperatae</name>
    <dbReference type="NCBI Taxonomy" id="4999"/>
    <lineage>
        <taxon>Eukaryota</taxon>
        <taxon>Fungi</taxon>
        <taxon>Dikarya</taxon>
        <taxon>Basidiomycota</taxon>
        <taxon>Agaricomycotina</taxon>
        <taxon>Tremellomycetes</taxon>
        <taxon>Tremellales</taxon>
        <taxon>Cuniculitremaceae</taxon>
        <taxon>Kockovaella</taxon>
    </lineage>
</organism>
<feature type="compositionally biased region" description="Low complexity" evidence="1">
    <location>
        <begin position="154"/>
        <end position="168"/>
    </location>
</feature>
<name>A0A1Y1UJT7_9TREE</name>
<dbReference type="GeneID" id="33554357"/>
<dbReference type="Proteomes" id="UP000193218">
    <property type="component" value="Unassembled WGS sequence"/>
</dbReference>
<feature type="region of interest" description="Disordered" evidence="1">
    <location>
        <begin position="582"/>
        <end position="651"/>
    </location>
</feature>
<accession>A0A1Y1UJT7</accession>
<proteinExistence type="predicted"/>
<reference evidence="2 3" key="1">
    <citation type="submission" date="2017-03" db="EMBL/GenBank/DDBJ databases">
        <title>Widespread Adenine N6-methylation of Active Genes in Fungi.</title>
        <authorList>
            <consortium name="DOE Joint Genome Institute"/>
            <person name="Mondo S.J."/>
            <person name="Dannebaum R.O."/>
            <person name="Kuo R.C."/>
            <person name="Louie K.B."/>
            <person name="Bewick A.J."/>
            <person name="Labutti K."/>
            <person name="Haridas S."/>
            <person name="Kuo A."/>
            <person name="Salamov A."/>
            <person name="Ahrendt S.R."/>
            <person name="Lau R."/>
            <person name="Bowen B.P."/>
            <person name="Lipzen A."/>
            <person name="Sullivan W."/>
            <person name="Andreopoulos W.B."/>
            <person name="Clum A."/>
            <person name="Lindquist E."/>
            <person name="Daum C."/>
            <person name="Northen T.R."/>
            <person name="Ramamoorthy G."/>
            <person name="Schmitz R.J."/>
            <person name="Gryganskyi A."/>
            <person name="Culley D."/>
            <person name="Magnuson J."/>
            <person name="James T.Y."/>
            <person name="O'Malley M.A."/>
            <person name="Stajich J.E."/>
            <person name="Spatafora J.W."/>
            <person name="Visel A."/>
            <person name="Grigoriev I.V."/>
        </authorList>
    </citation>
    <scope>NUCLEOTIDE SEQUENCE [LARGE SCALE GENOMIC DNA]</scope>
    <source>
        <strain evidence="2 3">NRRL Y-17943</strain>
    </source>
</reference>
<gene>
    <name evidence="2" type="ORF">BD324DRAFT_348944</name>
</gene>
<comment type="caution">
    <text evidence="2">The sequence shown here is derived from an EMBL/GenBank/DDBJ whole genome shotgun (WGS) entry which is preliminary data.</text>
</comment>
<feature type="compositionally biased region" description="Basic and acidic residues" evidence="1">
    <location>
        <begin position="683"/>
        <end position="707"/>
    </location>
</feature>
<dbReference type="RefSeq" id="XP_021872240.1">
    <property type="nucleotide sequence ID" value="XM_022012549.1"/>
</dbReference>
<dbReference type="InParanoid" id="A0A1Y1UJT7"/>
<keyword evidence="3" id="KW-1185">Reference proteome</keyword>
<evidence type="ECO:0000313" key="3">
    <source>
        <dbReference type="Proteomes" id="UP000193218"/>
    </source>
</evidence>
<evidence type="ECO:0000313" key="2">
    <source>
        <dbReference type="EMBL" id="ORX38318.1"/>
    </source>
</evidence>
<feature type="region of interest" description="Disordered" evidence="1">
    <location>
        <begin position="473"/>
        <end position="497"/>
    </location>
</feature>
<protein>
    <recommendedName>
        <fullName evidence="4">Developmental regulatory protein wetA</fullName>
    </recommendedName>
</protein>
<feature type="compositionally biased region" description="Low complexity" evidence="1">
    <location>
        <begin position="485"/>
        <end position="497"/>
    </location>
</feature>
<feature type="region of interest" description="Disordered" evidence="1">
    <location>
        <begin position="670"/>
        <end position="707"/>
    </location>
</feature>
<sequence length="707" mass="75359">MSSFFEPDTSLLFDPSSQMDEVPSSFLSFSSFAALANIASSPWSSSSPESDTHQNTSSKYNRRSSGYFLPSGSDASTPPSLSDEGDLFYTLEGACDPLTPDSPSYGLFHSPCPPQSSKLRTTSLQASATDIWNTPRTSTPTLLSKASIESVAEASSSSPSSSHTASSSRNVHASPLRTASNPVLGSTYRPKKIKQIASMPALNEEDSLPANIFDNLDIDSVLGLPLFGNSQKPVEFQEALQDDALVEDFGWVFSDYGLGASSSGSGSTIVPTDSTIFAAFHEQPSTSSCSVPMSTNSLFESTQDVDPAMMAFSESNQIFTIDPMEFMGSIAGGNGLNVSSELGGIPASLGEGSGSLMSIPMGEVMSRSCSSDDGASQRSALSQDPFSYVSQQVQPSFYSTVNALSYNLPQQQVVMPPSPTQPLRTLKASRPGLSVQIQPTGHSTYRIASTHTTLPPTPTSATFENMSSQQPLPIARNSRIPNNRSSVSSGSSMDSEIPMPPVVARAAAIVAMQEAKQQAQRQEYRRQAASRRVGMAEASVLQPYAMNARQEQITGWTGGAVPQVPAMQYSVTQPMVTVHPPPMTYSLLPTQSQPGPSHPSHRIHPPPHPGTASRPIARLPSTPTRARKVSASPSKRTPSRKRASPETAGGFSWGAATFINFTSDDAEKLLTGVAPSGSQAKRKREEEARAQEELTMGERKRSKSGEQ</sequence>
<dbReference type="AlphaFoldDB" id="A0A1Y1UJT7"/>
<feature type="region of interest" description="Disordered" evidence="1">
    <location>
        <begin position="40"/>
        <end position="83"/>
    </location>
</feature>
<feature type="region of interest" description="Disordered" evidence="1">
    <location>
        <begin position="1"/>
        <end position="22"/>
    </location>
</feature>
<feature type="region of interest" description="Disordered" evidence="1">
    <location>
        <begin position="154"/>
        <end position="185"/>
    </location>
</feature>